<feature type="non-terminal residue" evidence="2">
    <location>
        <position position="1"/>
    </location>
</feature>
<evidence type="ECO:0000256" key="1">
    <source>
        <dbReference type="SAM" id="MobiDB-lite"/>
    </source>
</evidence>
<name>A0A2T7NER8_POMCA</name>
<evidence type="ECO:0000313" key="3">
    <source>
        <dbReference type="Proteomes" id="UP000245119"/>
    </source>
</evidence>
<dbReference type="OrthoDB" id="5322100at2759"/>
<dbReference type="EMBL" id="PZQS01000013">
    <property type="protein sequence ID" value="PVD19661.1"/>
    <property type="molecule type" value="Genomic_DNA"/>
</dbReference>
<reference evidence="2 3" key="1">
    <citation type="submission" date="2018-04" db="EMBL/GenBank/DDBJ databases">
        <title>The genome of golden apple snail Pomacea canaliculata provides insight into stress tolerance and invasive adaptation.</title>
        <authorList>
            <person name="Liu C."/>
            <person name="Liu B."/>
            <person name="Ren Y."/>
            <person name="Zhang Y."/>
            <person name="Wang H."/>
            <person name="Li S."/>
            <person name="Jiang F."/>
            <person name="Yin L."/>
            <person name="Zhang G."/>
            <person name="Qian W."/>
            <person name="Fan W."/>
        </authorList>
    </citation>
    <scope>NUCLEOTIDE SEQUENCE [LARGE SCALE GENOMIC DNA]</scope>
    <source>
        <strain evidence="2">SZHN2017</strain>
        <tissue evidence="2">Muscle</tissue>
    </source>
</reference>
<protein>
    <submittedName>
        <fullName evidence="2">Uncharacterized protein</fullName>
    </submittedName>
</protein>
<evidence type="ECO:0000313" key="2">
    <source>
        <dbReference type="EMBL" id="PVD19661.1"/>
    </source>
</evidence>
<sequence>IVIWPKHYSNDRYSFLCYCWLARDEGDGRIDRTISATKKCKEELNTKRRGIMEQRARLTSNGKEQAGVDVNRLLGEPRE</sequence>
<dbReference type="Proteomes" id="UP000245119">
    <property type="component" value="Linkage Group LG13"/>
</dbReference>
<proteinExistence type="predicted"/>
<dbReference type="Gene3D" id="2.60.60.20">
    <property type="entry name" value="PLAT/LH2 domain"/>
    <property type="match status" value="1"/>
</dbReference>
<gene>
    <name evidence="2" type="ORF">C0Q70_20151</name>
</gene>
<organism evidence="2 3">
    <name type="scientific">Pomacea canaliculata</name>
    <name type="common">Golden apple snail</name>
    <dbReference type="NCBI Taxonomy" id="400727"/>
    <lineage>
        <taxon>Eukaryota</taxon>
        <taxon>Metazoa</taxon>
        <taxon>Spiralia</taxon>
        <taxon>Lophotrochozoa</taxon>
        <taxon>Mollusca</taxon>
        <taxon>Gastropoda</taxon>
        <taxon>Caenogastropoda</taxon>
        <taxon>Architaenioglossa</taxon>
        <taxon>Ampullarioidea</taxon>
        <taxon>Ampullariidae</taxon>
        <taxon>Pomacea</taxon>
    </lineage>
</organism>
<feature type="region of interest" description="Disordered" evidence="1">
    <location>
        <begin position="58"/>
        <end position="79"/>
    </location>
</feature>
<dbReference type="AlphaFoldDB" id="A0A2T7NER8"/>
<accession>A0A2T7NER8</accession>
<comment type="caution">
    <text evidence="2">The sequence shown here is derived from an EMBL/GenBank/DDBJ whole genome shotgun (WGS) entry which is preliminary data.</text>
</comment>
<keyword evidence="3" id="KW-1185">Reference proteome</keyword>